<dbReference type="GO" id="GO:0009246">
    <property type="term" value="P:enterobacterial common antigen biosynthetic process"/>
    <property type="evidence" value="ECO:0007669"/>
    <property type="project" value="TreeGrafter"/>
</dbReference>
<feature type="transmembrane region" description="Helical" evidence="7">
    <location>
        <begin position="261"/>
        <end position="282"/>
    </location>
</feature>
<protein>
    <submittedName>
        <fullName evidence="9">Membrane protein</fullName>
    </submittedName>
</protein>
<sequence>MADLDTLNQADIGDFEKLMAVTTVMTQSVISFFMAGNLPVGQQFFLGGIYEAVKFSASAFIFGILFSTIRTHPQARLRDYPRFMRNRWHVLFVPSILWTAVYLLILPQVQQHHYHDWRQFCWQFINGNAAPHLWYNVMMLQFIILMPFFWWLARVVQNHPRRGISAFLLALIFELGWHWLYEYQVFHGPEAKNWYLIDRCFLSFLIFGVAGTLLCKFYKQLLPFLMRHWLTQIVCWLVLFYFVTINFFGYGVPVKLTNAPYYLPSMIFYNLSTIGLIVTLASYMQKFRNQWLPFIHWVALYAHRSYLGHVFWLYWCWQGINHFIPHLFLAVKFPLLVILTITLSFAFSYCAHLTWTRIKRVLNIRHLVNGIE</sequence>
<comment type="caution">
    <text evidence="9">The sequence shown here is derived from an EMBL/GenBank/DDBJ whole genome shotgun (WGS) entry which is preliminary data.</text>
</comment>
<dbReference type="GO" id="GO:0016413">
    <property type="term" value="F:O-acetyltransferase activity"/>
    <property type="evidence" value="ECO:0007669"/>
    <property type="project" value="TreeGrafter"/>
</dbReference>
<name>A0A0R1X529_9LACO</name>
<proteinExistence type="inferred from homology"/>
<dbReference type="PATRIC" id="fig|1423782.4.peg.939"/>
<gene>
    <name evidence="9" type="ORF">FD32_GL000909</name>
</gene>
<keyword evidence="5 7" id="KW-1133">Transmembrane helix</keyword>
<feature type="transmembrane region" description="Helical" evidence="7">
    <location>
        <begin position="88"/>
        <end position="106"/>
    </location>
</feature>
<dbReference type="GO" id="GO:0005886">
    <property type="term" value="C:plasma membrane"/>
    <property type="evidence" value="ECO:0007669"/>
    <property type="project" value="UniProtKB-SubCell"/>
</dbReference>
<feature type="transmembrane region" description="Helical" evidence="7">
    <location>
        <begin position="201"/>
        <end position="218"/>
    </location>
</feature>
<evidence type="ECO:0000256" key="5">
    <source>
        <dbReference type="ARBA" id="ARBA00022989"/>
    </source>
</evidence>
<dbReference type="InterPro" id="IPR002656">
    <property type="entry name" value="Acyl_transf_3_dom"/>
</dbReference>
<feature type="transmembrane region" description="Helical" evidence="7">
    <location>
        <begin position="335"/>
        <end position="355"/>
    </location>
</feature>
<feature type="transmembrane region" description="Helical" evidence="7">
    <location>
        <begin position="133"/>
        <end position="152"/>
    </location>
</feature>
<reference evidence="9 10" key="1">
    <citation type="journal article" date="2015" name="Genome Announc.">
        <title>Expanding the biotechnology potential of lactobacilli through comparative genomics of 213 strains and associated genera.</title>
        <authorList>
            <person name="Sun Z."/>
            <person name="Harris H.M."/>
            <person name="McCann A."/>
            <person name="Guo C."/>
            <person name="Argimon S."/>
            <person name="Zhang W."/>
            <person name="Yang X."/>
            <person name="Jeffery I.B."/>
            <person name="Cooney J.C."/>
            <person name="Kagawa T.F."/>
            <person name="Liu W."/>
            <person name="Song Y."/>
            <person name="Salvetti E."/>
            <person name="Wrobel A."/>
            <person name="Rasinkangas P."/>
            <person name="Parkhill J."/>
            <person name="Rea M.C."/>
            <person name="O'Sullivan O."/>
            <person name="Ritari J."/>
            <person name="Douillard F.P."/>
            <person name="Paul Ross R."/>
            <person name="Yang R."/>
            <person name="Briner A.E."/>
            <person name="Felis G.E."/>
            <person name="de Vos W.M."/>
            <person name="Barrangou R."/>
            <person name="Klaenhammer T.R."/>
            <person name="Caufield P.W."/>
            <person name="Cui Y."/>
            <person name="Zhang H."/>
            <person name="O'Toole P.W."/>
        </authorList>
    </citation>
    <scope>NUCLEOTIDE SEQUENCE [LARGE SCALE GENOMIC DNA]</scope>
    <source>
        <strain evidence="9 10">DSM 6035</strain>
    </source>
</reference>
<keyword evidence="4 7" id="KW-0812">Transmembrane</keyword>
<dbReference type="Pfam" id="PF01757">
    <property type="entry name" value="Acyl_transf_3"/>
    <property type="match status" value="1"/>
</dbReference>
<dbReference type="Proteomes" id="UP000051412">
    <property type="component" value="Unassembled WGS sequence"/>
</dbReference>
<feature type="transmembrane region" description="Helical" evidence="7">
    <location>
        <begin position="230"/>
        <end position="249"/>
    </location>
</feature>
<evidence type="ECO:0000256" key="7">
    <source>
        <dbReference type="SAM" id="Phobius"/>
    </source>
</evidence>
<evidence type="ECO:0000313" key="10">
    <source>
        <dbReference type="Proteomes" id="UP000051412"/>
    </source>
</evidence>
<organism evidence="9 10">
    <name type="scientific">Limosilactobacillus panis DSM 6035</name>
    <dbReference type="NCBI Taxonomy" id="1423782"/>
    <lineage>
        <taxon>Bacteria</taxon>
        <taxon>Bacillati</taxon>
        <taxon>Bacillota</taxon>
        <taxon>Bacilli</taxon>
        <taxon>Lactobacillales</taxon>
        <taxon>Lactobacillaceae</taxon>
        <taxon>Limosilactobacillus</taxon>
    </lineage>
</organism>
<evidence type="ECO:0000256" key="6">
    <source>
        <dbReference type="ARBA" id="ARBA00023136"/>
    </source>
</evidence>
<dbReference type="PANTHER" id="PTHR40074:SF2">
    <property type="entry name" value="O-ACETYLTRANSFERASE WECH"/>
    <property type="match status" value="1"/>
</dbReference>
<keyword evidence="10" id="KW-1185">Reference proteome</keyword>
<comment type="subcellular location">
    <subcellularLocation>
        <location evidence="1">Cell membrane</location>
        <topology evidence="1">Multi-pass membrane protein</topology>
    </subcellularLocation>
</comment>
<dbReference type="PANTHER" id="PTHR40074">
    <property type="entry name" value="O-ACETYLTRANSFERASE WECH"/>
    <property type="match status" value="1"/>
</dbReference>
<feature type="domain" description="Acyltransferase 3" evidence="8">
    <location>
        <begin position="60"/>
        <end position="348"/>
    </location>
</feature>
<dbReference type="OrthoDB" id="569695at2"/>
<evidence type="ECO:0000313" key="9">
    <source>
        <dbReference type="EMBL" id="KRM25304.1"/>
    </source>
</evidence>
<feature type="transmembrane region" description="Helical" evidence="7">
    <location>
        <begin position="164"/>
        <end position="181"/>
    </location>
</feature>
<accession>A0A0R1X529</accession>
<keyword evidence="6 7" id="KW-0472">Membrane</keyword>
<feature type="transmembrane region" description="Helical" evidence="7">
    <location>
        <begin position="294"/>
        <end position="315"/>
    </location>
</feature>
<evidence type="ECO:0000256" key="4">
    <source>
        <dbReference type="ARBA" id="ARBA00022692"/>
    </source>
</evidence>
<evidence type="ECO:0000256" key="1">
    <source>
        <dbReference type="ARBA" id="ARBA00004651"/>
    </source>
</evidence>
<dbReference type="RefSeq" id="WP_047768527.1">
    <property type="nucleotide sequence ID" value="NZ_AZGM01000129.1"/>
</dbReference>
<dbReference type="STRING" id="1423782.FD32_GL000909"/>
<keyword evidence="3" id="KW-1003">Cell membrane</keyword>
<evidence type="ECO:0000259" key="8">
    <source>
        <dbReference type="Pfam" id="PF01757"/>
    </source>
</evidence>
<evidence type="ECO:0000256" key="3">
    <source>
        <dbReference type="ARBA" id="ARBA00022475"/>
    </source>
</evidence>
<comment type="similarity">
    <text evidence="2">Belongs to the acyltransferase 3 family.</text>
</comment>
<dbReference type="EMBL" id="AZGM01000129">
    <property type="protein sequence ID" value="KRM25304.1"/>
    <property type="molecule type" value="Genomic_DNA"/>
</dbReference>
<evidence type="ECO:0000256" key="2">
    <source>
        <dbReference type="ARBA" id="ARBA00007400"/>
    </source>
</evidence>
<dbReference type="AlphaFoldDB" id="A0A0R1X529"/>
<feature type="transmembrane region" description="Helical" evidence="7">
    <location>
        <begin position="44"/>
        <end position="67"/>
    </location>
</feature>